<feature type="domain" description="HTH gntR-type" evidence="5">
    <location>
        <begin position="30"/>
        <end position="102"/>
    </location>
</feature>
<dbReference type="InterPro" id="IPR011711">
    <property type="entry name" value="GntR_C"/>
</dbReference>
<dbReference type="Gene3D" id="1.10.10.10">
    <property type="entry name" value="Winged helix-like DNA-binding domain superfamily/Winged helix DNA-binding domain"/>
    <property type="match status" value="1"/>
</dbReference>
<reference evidence="6 7" key="1">
    <citation type="submission" date="2019-07" db="EMBL/GenBank/DDBJ databases">
        <title>Full genome sequence of Humibacter sp. WJ7-1.</title>
        <authorList>
            <person name="Im W.-T."/>
        </authorList>
    </citation>
    <scope>NUCLEOTIDE SEQUENCE [LARGE SCALE GENOMIC DNA]</scope>
    <source>
        <strain evidence="6 7">WJ7-1</strain>
    </source>
</reference>
<dbReference type="Pfam" id="PF00392">
    <property type="entry name" value="GntR"/>
    <property type="match status" value="1"/>
</dbReference>
<dbReference type="Gene3D" id="1.20.120.530">
    <property type="entry name" value="GntR ligand-binding domain-like"/>
    <property type="match status" value="1"/>
</dbReference>
<evidence type="ECO:0000313" key="6">
    <source>
        <dbReference type="EMBL" id="QDZ15707.1"/>
    </source>
</evidence>
<sequence>MSHIVVGPQDAVASATAASPSASAASLPPSRAWRTALENIEARLLSGELEPGDHLPSERQLAAELGVARSSVREAIRVLEVLGLVRTATGSGPSAGAIIVSSPDGGLSAVMRLHVAAQGFPVADVVEARLVVEPAIAAHLATTTAAAHETTAAAHDRHAARSGSGAPDLARASALLDAMDADGLTPAEFLALDARFHVALAEASGNTVLSATMAGLRDSIEGYVLAAVPNLPSWVQTSARLRAEHRAIVHAITTGDAMDAAARVRAHVAAYHAESRLTGSPPATDHPPRRHKTRSARGTDRVV</sequence>
<feature type="region of interest" description="Disordered" evidence="4">
    <location>
        <begin position="273"/>
        <end position="303"/>
    </location>
</feature>
<gene>
    <name evidence="6" type="ORF">FPZ11_13915</name>
</gene>
<keyword evidence="2" id="KW-0238">DNA-binding</keyword>
<evidence type="ECO:0000256" key="1">
    <source>
        <dbReference type="ARBA" id="ARBA00023015"/>
    </source>
</evidence>
<dbReference type="Proteomes" id="UP000320216">
    <property type="component" value="Chromosome"/>
</dbReference>
<accession>A0A5B8M532</accession>
<evidence type="ECO:0000256" key="2">
    <source>
        <dbReference type="ARBA" id="ARBA00023125"/>
    </source>
</evidence>
<dbReference type="EMBL" id="CP042305">
    <property type="protein sequence ID" value="QDZ15707.1"/>
    <property type="molecule type" value="Genomic_DNA"/>
</dbReference>
<dbReference type="Pfam" id="PF07729">
    <property type="entry name" value="FCD"/>
    <property type="match status" value="1"/>
</dbReference>
<dbReference type="RefSeq" id="WP_146321741.1">
    <property type="nucleotide sequence ID" value="NZ_CP042305.1"/>
</dbReference>
<dbReference type="SMART" id="SM00345">
    <property type="entry name" value="HTH_GNTR"/>
    <property type="match status" value="1"/>
</dbReference>
<evidence type="ECO:0000256" key="4">
    <source>
        <dbReference type="SAM" id="MobiDB-lite"/>
    </source>
</evidence>
<name>A0A5B8M532_9MICO</name>
<dbReference type="SMART" id="SM00895">
    <property type="entry name" value="FCD"/>
    <property type="match status" value="1"/>
</dbReference>
<dbReference type="PANTHER" id="PTHR43537:SF24">
    <property type="entry name" value="GLUCONATE OPERON TRANSCRIPTIONAL REPRESSOR"/>
    <property type="match status" value="1"/>
</dbReference>
<dbReference type="GO" id="GO:0003677">
    <property type="term" value="F:DNA binding"/>
    <property type="evidence" value="ECO:0007669"/>
    <property type="project" value="UniProtKB-KW"/>
</dbReference>
<dbReference type="AlphaFoldDB" id="A0A5B8M532"/>
<dbReference type="InterPro" id="IPR036388">
    <property type="entry name" value="WH-like_DNA-bd_sf"/>
</dbReference>
<dbReference type="GO" id="GO:0003700">
    <property type="term" value="F:DNA-binding transcription factor activity"/>
    <property type="evidence" value="ECO:0007669"/>
    <property type="project" value="InterPro"/>
</dbReference>
<keyword evidence="7" id="KW-1185">Reference proteome</keyword>
<dbReference type="PRINTS" id="PR00035">
    <property type="entry name" value="HTHGNTR"/>
</dbReference>
<dbReference type="CDD" id="cd07377">
    <property type="entry name" value="WHTH_GntR"/>
    <property type="match status" value="1"/>
</dbReference>
<dbReference type="PANTHER" id="PTHR43537">
    <property type="entry name" value="TRANSCRIPTIONAL REGULATOR, GNTR FAMILY"/>
    <property type="match status" value="1"/>
</dbReference>
<keyword evidence="3" id="KW-0804">Transcription</keyword>
<dbReference type="SUPFAM" id="SSF48008">
    <property type="entry name" value="GntR ligand-binding domain-like"/>
    <property type="match status" value="1"/>
</dbReference>
<protein>
    <submittedName>
        <fullName evidence="6">FadR family transcriptional regulator</fullName>
    </submittedName>
</protein>
<dbReference type="KEGG" id="huw:FPZ11_13915"/>
<dbReference type="PROSITE" id="PS50949">
    <property type="entry name" value="HTH_GNTR"/>
    <property type="match status" value="1"/>
</dbReference>
<keyword evidence="1" id="KW-0805">Transcription regulation</keyword>
<dbReference type="SUPFAM" id="SSF46785">
    <property type="entry name" value="Winged helix' DNA-binding domain"/>
    <property type="match status" value="1"/>
</dbReference>
<dbReference type="OrthoDB" id="3567645at2"/>
<evidence type="ECO:0000259" key="5">
    <source>
        <dbReference type="PROSITE" id="PS50949"/>
    </source>
</evidence>
<proteinExistence type="predicted"/>
<dbReference type="InterPro" id="IPR036390">
    <property type="entry name" value="WH_DNA-bd_sf"/>
</dbReference>
<evidence type="ECO:0000256" key="3">
    <source>
        <dbReference type="ARBA" id="ARBA00023163"/>
    </source>
</evidence>
<dbReference type="InterPro" id="IPR000524">
    <property type="entry name" value="Tscrpt_reg_HTH_GntR"/>
</dbReference>
<dbReference type="InterPro" id="IPR008920">
    <property type="entry name" value="TF_FadR/GntR_C"/>
</dbReference>
<organism evidence="6 7">
    <name type="scientific">Humibacter ginsenosidimutans</name>
    <dbReference type="NCBI Taxonomy" id="2599293"/>
    <lineage>
        <taxon>Bacteria</taxon>
        <taxon>Bacillati</taxon>
        <taxon>Actinomycetota</taxon>
        <taxon>Actinomycetes</taxon>
        <taxon>Micrococcales</taxon>
        <taxon>Microbacteriaceae</taxon>
        <taxon>Humibacter</taxon>
    </lineage>
</organism>
<evidence type="ECO:0000313" key="7">
    <source>
        <dbReference type="Proteomes" id="UP000320216"/>
    </source>
</evidence>